<reference evidence="2 3" key="1">
    <citation type="submission" date="2018-09" db="EMBL/GenBank/DDBJ databases">
        <title>Genomic investigation of the strawberry pathogen Phytophthora fragariae indicates pathogenicity is determined by transcriptional variation in three key races.</title>
        <authorList>
            <person name="Adams T.M."/>
            <person name="Armitage A.D."/>
            <person name="Sobczyk M.K."/>
            <person name="Bates H.J."/>
            <person name="Dunwell J.M."/>
            <person name="Nellist C.F."/>
            <person name="Harrison R.J."/>
        </authorList>
    </citation>
    <scope>NUCLEOTIDE SEQUENCE [LARGE SCALE GENOMIC DNA]</scope>
    <source>
        <strain evidence="2 3">NOV-77</strain>
    </source>
</reference>
<protein>
    <submittedName>
        <fullName evidence="2">Uncharacterized protein</fullName>
    </submittedName>
</protein>
<organism evidence="2 3">
    <name type="scientific">Phytophthora fragariae</name>
    <dbReference type="NCBI Taxonomy" id="53985"/>
    <lineage>
        <taxon>Eukaryota</taxon>
        <taxon>Sar</taxon>
        <taxon>Stramenopiles</taxon>
        <taxon>Oomycota</taxon>
        <taxon>Peronosporomycetes</taxon>
        <taxon>Peronosporales</taxon>
        <taxon>Peronosporaceae</taxon>
        <taxon>Phytophthora</taxon>
    </lineage>
</organism>
<name>A0A6G0QI95_9STRA</name>
<dbReference type="EMBL" id="QXFY01003081">
    <property type="protein sequence ID" value="KAE9288872.1"/>
    <property type="molecule type" value="Genomic_DNA"/>
</dbReference>
<sequence length="38" mass="3791">MASGSAESGGGELGPSAWDDSPSEASKIASSPPKRRET</sequence>
<dbReference type="AlphaFoldDB" id="A0A6G0QI95"/>
<accession>A0A6G0QI95</accession>
<comment type="caution">
    <text evidence="2">The sequence shown here is derived from an EMBL/GenBank/DDBJ whole genome shotgun (WGS) entry which is preliminary data.</text>
</comment>
<feature type="region of interest" description="Disordered" evidence="1">
    <location>
        <begin position="1"/>
        <end position="38"/>
    </location>
</feature>
<evidence type="ECO:0000313" key="3">
    <source>
        <dbReference type="Proteomes" id="UP000486351"/>
    </source>
</evidence>
<evidence type="ECO:0000256" key="1">
    <source>
        <dbReference type="SAM" id="MobiDB-lite"/>
    </source>
</evidence>
<dbReference type="Proteomes" id="UP000486351">
    <property type="component" value="Unassembled WGS sequence"/>
</dbReference>
<proteinExistence type="predicted"/>
<gene>
    <name evidence="2" type="ORF">PF008_g26022</name>
</gene>
<evidence type="ECO:0000313" key="2">
    <source>
        <dbReference type="EMBL" id="KAE9288872.1"/>
    </source>
</evidence>